<evidence type="ECO:0000313" key="1">
    <source>
        <dbReference type="EMBL" id="KAL2751615.1"/>
    </source>
</evidence>
<evidence type="ECO:0008006" key="3">
    <source>
        <dbReference type="Google" id="ProtNLM"/>
    </source>
</evidence>
<name>A0ABD2D3N6_VESMC</name>
<protein>
    <recommendedName>
        <fullName evidence="3">Ribosomal protein S1</fullName>
    </recommendedName>
</protein>
<accession>A0ABD2D3N6</accession>
<organism evidence="1 2">
    <name type="scientific">Vespula maculifrons</name>
    <name type="common">Eastern yellow jacket</name>
    <name type="synonym">Wasp</name>
    <dbReference type="NCBI Taxonomy" id="7453"/>
    <lineage>
        <taxon>Eukaryota</taxon>
        <taxon>Metazoa</taxon>
        <taxon>Ecdysozoa</taxon>
        <taxon>Arthropoda</taxon>
        <taxon>Hexapoda</taxon>
        <taxon>Insecta</taxon>
        <taxon>Pterygota</taxon>
        <taxon>Neoptera</taxon>
        <taxon>Endopterygota</taxon>
        <taxon>Hymenoptera</taxon>
        <taxon>Apocrita</taxon>
        <taxon>Aculeata</taxon>
        <taxon>Vespoidea</taxon>
        <taxon>Vespidae</taxon>
        <taxon>Vespinae</taxon>
        <taxon>Vespula</taxon>
    </lineage>
</organism>
<dbReference type="EMBL" id="JAYRBN010000002">
    <property type="protein sequence ID" value="KAL2751615.1"/>
    <property type="molecule type" value="Genomic_DNA"/>
</dbReference>
<dbReference type="AlphaFoldDB" id="A0ABD2D3N6"/>
<reference evidence="1 2" key="1">
    <citation type="journal article" date="2024" name="Ann. Entomol. Soc. Am.">
        <title>Genomic analyses of the southern and eastern yellowjacket wasps (Hymenoptera: Vespidae) reveal evolutionary signatures of social life.</title>
        <authorList>
            <person name="Catto M.A."/>
            <person name="Caine P.B."/>
            <person name="Orr S.E."/>
            <person name="Hunt B.G."/>
            <person name="Goodisman M.A.D."/>
        </authorList>
    </citation>
    <scope>NUCLEOTIDE SEQUENCE [LARGE SCALE GENOMIC DNA]</scope>
    <source>
        <strain evidence="1">232</strain>
        <tissue evidence="1">Head and thorax</tissue>
    </source>
</reference>
<dbReference type="Proteomes" id="UP001607303">
    <property type="component" value="Unassembled WGS sequence"/>
</dbReference>
<evidence type="ECO:0000313" key="2">
    <source>
        <dbReference type="Proteomes" id="UP001607303"/>
    </source>
</evidence>
<proteinExistence type="predicted"/>
<gene>
    <name evidence="1" type="ORF">V1477_000091</name>
</gene>
<sequence length="614" mass="68848">MLVTRRALSNVPGTVFLGAIVSEKKISCTGRRALSNDPCPVFLGAIFSEKKIVKEKIFFSLFPLNRYHSAPIGQILIKKICACRARRTLSNGPGLVFLGAIVSEKKIKKFFFPLFPLNRYNSAPIGQILIKKIWPCSARRALSCEPSPVFLGAIVSEKKIILTKKIWACRARRALSNDPGAVFLGAIVSEKKTVKEKIFFSSFPLNRYNSAPIGQILTKKIWSCRPRRALSNDPGPVFLGDIVSEKKIVKEEIFFSLFPLNRYNSAPIGQILIKKIWACRARRALSNDPGLVFLGAIVPKKKIACRARISLSNDPSPVFLGAIVSEKKIKKFFFTWFPLSRYNSAPIGQISIKKIWAYRARRALSNDPGPVFLGAIVSAKKIKKFFFPLFPLNRYNSAPVGQILIKKIRTCRARRALSNDPSRVFLGSIVSEKKIKKFFFPLFPLNRYNSAPVGHILIKKICVRRARRALSNVPGTVFLGAIVSKKKIAPIGQILIKKICVCRARRALSNVPGTVYLGAIVSEKKIKKFFFTWFPLNRYNSAPIGQILIKKIWAYRARRALSNDPGPVFLGDIVTEKKIILIKKIWACRARRALSNDPGLVFLGAIVPEKKIVK</sequence>
<comment type="caution">
    <text evidence="1">The sequence shown here is derived from an EMBL/GenBank/DDBJ whole genome shotgun (WGS) entry which is preliminary data.</text>
</comment>
<keyword evidence="2" id="KW-1185">Reference proteome</keyword>